<evidence type="ECO:0000313" key="9">
    <source>
        <dbReference type="Proteomes" id="UP000191418"/>
    </source>
</evidence>
<feature type="transmembrane region" description="Helical" evidence="6">
    <location>
        <begin position="127"/>
        <end position="144"/>
    </location>
</feature>
<dbReference type="InterPro" id="IPR000620">
    <property type="entry name" value="EamA_dom"/>
</dbReference>
<feature type="transmembrane region" description="Helical" evidence="6">
    <location>
        <begin position="278"/>
        <end position="298"/>
    </location>
</feature>
<evidence type="ECO:0000259" key="7">
    <source>
        <dbReference type="Pfam" id="PF00892"/>
    </source>
</evidence>
<evidence type="ECO:0000256" key="3">
    <source>
        <dbReference type="ARBA" id="ARBA00022692"/>
    </source>
</evidence>
<feature type="transmembrane region" description="Helical" evidence="6">
    <location>
        <begin position="12"/>
        <end position="30"/>
    </location>
</feature>
<dbReference type="Proteomes" id="UP000191418">
    <property type="component" value="Unassembled WGS sequence"/>
</dbReference>
<feature type="domain" description="EamA" evidence="7">
    <location>
        <begin position="160"/>
        <end position="295"/>
    </location>
</feature>
<organism evidence="8 9">
    <name type="scientific">Oceanospirillum multiglobuliferum</name>
    <dbReference type="NCBI Taxonomy" id="64969"/>
    <lineage>
        <taxon>Bacteria</taxon>
        <taxon>Pseudomonadati</taxon>
        <taxon>Pseudomonadota</taxon>
        <taxon>Gammaproteobacteria</taxon>
        <taxon>Oceanospirillales</taxon>
        <taxon>Oceanospirillaceae</taxon>
        <taxon>Oceanospirillum</taxon>
    </lineage>
</organism>
<feature type="transmembrane region" description="Helical" evidence="6">
    <location>
        <begin position="102"/>
        <end position="120"/>
    </location>
</feature>
<feature type="domain" description="EamA" evidence="7">
    <location>
        <begin position="11"/>
        <end position="143"/>
    </location>
</feature>
<dbReference type="Pfam" id="PF00892">
    <property type="entry name" value="EamA"/>
    <property type="match status" value="2"/>
</dbReference>
<dbReference type="InterPro" id="IPR037185">
    <property type="entry name" value="EmrE-like"/>
</dbReference>
<dbReference type="EMBL" id="MTSM01000030">
    <property type="protein sequence ID" value="OPX54258.1"/>
    <property type="molecule type" value="Genomic_DNA"/>
</dbReference>
<protein>
    <recommendedName>
        <fullName evidence="7">EamA domain-containing protein</fullName>
    </recommendedName>
</protein>
<feature type="transmembrane region" description="Helical" evidence="6">
    <location>
        <begin position="156"/>
        <end position="176"/>
    </location>
</feature>
<keyword evidence="5 6" id="KW-0472">Membrane</keyword>
<comment type="subcellular location">
    <subcellularLocation>
        <location evidence="1">Cell membrane</location>
        <topology evidence="1">Multi-pass membrane protein</topology>
    </subcellularLocation>
</comment>
<dbReference type="RefSeq" id="WP_078746539.1">
    <property type="nucleotide sequence ID" value="NZ_FUXG01000031.1"/>
</dbReference>
<dbReference type="STRING" id="64969.SAMN02745127_03029"/>
<dbReference type="AlphaFoldDB" id="A0A1T4SGS1"/>
<evidence type="ECO:0000256" key="5">
    <source>
        <dbReference type="ARBA" id="ARBA00023136"/>
    </source>
</evidence>
<accession>A0A1T4SGS1</accession>
<feature type="transmembrane region" description="Helical" evidence="6">
    <location>
        <begin position="220"/>
        <end position="241"/>
    </location>
</feature>
<name>A0A1T4SGS1_9GAMM</name>
<keyword evidence="2" id="KW-1003">Cell membrane</keyword>
<dbReference type="InterPro" id="IPR050638">
    <property type="entry name" value="AA-Vitamin_Transporters"/>
</dbReference>
<feature type="transmembrane region" description="Helical" evidence="6">
    <location>
        <begin position="188"/>
        <end position="208"/>
    </location>
</feature>
<evidence type="ECO:0000256" key="6">
    <source>
        <dbReference type="SAM" id="Phobius"/>
    </source>
</evidence>
<comment type="caution">
    <text evidence="8">The sequence shown here is derived from an EMBL/GenBank/DDBJ whole genome shotgun (WGS) entry which is preliminary data.</text>
</comment>
<dbReference type="GO" id="GO:0005886">
    <property type="term" value="C:plasma membrane"/>
    <property type="evidence" value="ECO:0007669"/>
    <property type="project" value="UniProtKB-SubCell"/>
</dbReference>
<reference evidence="8 9" key="1">
    <citation type="submission" date="2017-01" db="EMBL/GenBank/DDBJ databases">
        <title>Genome Sequencing of a Marine Spirillum, Oceanospirillum multiglobuliferum ATCC 33336, from Japan.</title>
        <authorList>
            <person name="Carney J.G."/>
            <person name="Trachtenberg A.M."/>
            <person name="Rheaume B.A."/>
            <person name="Linnane J.D."/>
            <person name="Pitts N.L."/>
            <person name="Mykles D.L."/>
            <person name="Maclea K.S."/>
        </authorList>
    </citation>
    <scope>NUCLEOTIDE SEQUENCE [LARGE SCALE GENOMIC DNA]</scope>
    <source>
        <strain evidence="8 9">ATCC 33336</strain>
    </source>
</reference>
<evidence type="ECO:0000256" key="4">
    <source>
        <dbReference type="ARBA" id="ARBA00022989"/>
    </source>
</evidence>
<dbReference type="OrthoDB" id="4167046at2"/>
<keyword evidence="9" id="KW-1185">Reference proteome</keyword>
<proteinExistence type="predicted"/>
<feature type="transmembrane region" description="Helical" evidence="6">
    <location>
        <begin position="72"/>
        <end position="90"/>
    </location>
</feature>
<keyword evidence="3 6" id="KW-0812">Transmembrane</keyword>
<evidence type="ECO:0000313" key="8">
    <source>
        <dbReference type="EMBL" id="OPX54258.1"/>
    </source>
</evidence>
<evidence type="ECO:0000256" key="2">
    <source>
        <dbReference type="ARBA" id="ARBA00022475"/>
    </source>
</evidence>
<gene>
    <name evidence="8" type="ORF">BTE48_15070</name>
</gene>
<feature type="transmembrane region" description="Helical" evidence="6">
    <location>
        <begin position="253"/>
        <end position="272"/>
    </location>
</feature>
<evidence type="ECO:0000256" key="1">
    <source>
        <dbReference type="ARBA" id="ARBA00004651"/>
    </source>
</evidence>
<dbReference type="PANTHER" id="PTHR32322">
    <property type="entry name" value="INNER MEMBRANE TRANSPORTER"/>
    <property type="match status" value="1"/>
</dbReference>
<keyword evidence="4 6" id="KW-1133">Transmembrane helix</keyword>
<dbReference type="PANTHER" id="PTHR32322:SF18">
    <property type="entry name" value="S-ADENOSYLMETHIONINE_S-ADENOSYLHOMOCYSTEINE TRANSPORTER"/>
    <property type="match status" value="1"/>
</dbReference>
<sequence length="303" mass="33628">MFQSVLNISPYWLLVLTTLFWAGNFVLGRAVHLDVPPIGLSFWRWTTALILILPFVIPHWRRGWPAIKQHWFILIVLGIFSVACFNTMVYLGLQTAAASNSILLQSACPIFILMLSWLFFREKVSGIQVIGMLISLLGVVTVVTQGNPETLLSLDLLNVGTAWILAAVLSWAIYSALLRLRPEGISPFGFFGLTVVIGVVALLPFYLYETSNGRPMPVTPVSILSVLYVGIFPSILSYLFWNKAVAELGANKTGQFIHLIPMFGITLAVIFLDEVLQSFHLIGFVLILGGIYLATILAKRFQS</sequence>
<dbReference type="SUPFAM" id="SSF103481">
    <property type="entry name" value="Multidrug resistance efflux transporter EmrE"/>
    <property type="match status" value="2"/>
</dbReference>
<feature type="transmembrane region" description="Helical" evidence="6">
    <location>
        <begin position="42"/>
        <end position="60"/>
    </location>
</feature>